<dbReference type="AlphaFoldDB" id="A0AAV4C562"/>
<dbReference type="EMBL" id="BLXT01005841">
    <property type="protein sequence ID" value="GFO26491.1"/>
    <property type="molecule type" value="Genomic_DNA"/>
</dbReference>
<comment type="caution">
    <text evidence="1">The sequence shown here is derived from an EMBL/GenBank/DDBJ whole genome shotgun (WGS) entry which is preliminary data.</text>
</comment>
<organism evidence="1 2">
    <name type="scientific">Plakobranchus ocellatus</name>
    <dbReference type="NCBI Taxonomy" id="259542"/>
    <lineage>
        <taxon>Eukaryota</taxon>
        <taxon>Metazoa</taxon>
        <taxon>Spiralia</taxon>
        <taxon>Lophotrochozoa</taxon>
        <taxon>Mollusca</taxon>
        <taxon>Gastropoda</taxon>
        <taxon>Heterobranchia</taxon>
        <taxon>Euthyneura</taxon>
        <taxon>Panpulmonata</taxon>
        <taxon>Sacoglossa</taxon>
        <taxon>Placobranchoidea</taxon>
        <taxon>Plakobranchidae</taxon>
        <taxon>Plakobranchus</taxon>
    </lineage>
</organism>
<reference evidence="1 2" key="1">
    <citation type="journal article" date="2021" name="Elife">
        <title>Chloroplast acquisition without the gene transfer in kleptoplastic sea slugs, Plakobranchus ocellatus.</title>
        <authorList>
            <person name="Maeda T."/>
            <person name="Takahashi S."/>
            <person name="Yoshida T."/>
            <person name="Shimamura S."/>
            <person name="Takaki Y."/>
            <person name="Nagai Y."/>
            <person name="Toyoda A."/>
            <person name="Suzuki Y."/>
            <person name="Arimoto A."/>
            <person name="Ishii H."/>
            <person name="Satoh N."/>
            <person name="Nishiyama T."/>
            <person name="Hasebe M."/>
            <person name="Maruyama T."/>
            <person name="Minagawa J."/>
            <person name="Obokata J."/>
            <person name="Shigenobu S."/>
        </authorList>
    </citation>
    <scope>NUCLEOTIDE SEQUENCE [LARGE SCALE GENOMIC DNA]</scope>
</reference>
<dbReference type="Proteomes" id="UP000735302">
    <property type="component" value="Unassembled WGS sequence"/>
</dbReference>
<name>A0AAV4C562_9GAST</name>
<gene>
    <name evidence="1" type="ORF">PoB_005299600</name>
</gene>
<proteinExistence type="predicted"/>
<protein>
    <submittedName>
        <fullName evidence="1">Zinc finger bed domain-containing protein</fullName>
    </submittedName>
</protein>
<evidence type="ECO:0000313" key="1">
    <source>
        <dbReference type="EMBL" id="GFO26491.1"/>
    </source>
</evidence>
<keyword evidence="2" id="KW-1185">Reference proteome</keyword>
<accession>A0AAV4C562</accession>
<evidence type="ECO:0000313" key="2">
    <source>
        <dbReference type="Proteomes" id="UP000735302"/>
    </source>
</evidence>
<sequence length="146" mass="16741">MKKLKQDVELRSNSTYDMLQSYKDQHEDVTTVLCLSGRNNRVYLCYRCHDAKEIMEIVQPFYKATVEISPEKKFQPFKNHPVGEYSKKVDGEERDTIGSKLNSGLNIQFAGVEDKTNLIPAVLLDPRFKRSSFFHPGFSSKCSGKV</sequence>